<evidence type="ECO:0000313" key="2">
    <source>
        <dbReference type="Proteomes" id="UP001155241"/>
    </source>
</evidence>
<organism evidence="1 2">
    <name type="scientific">Aeoliella straminimaris</name>
    <dbReference type="NCBI Taxonomy" id="2954799"/>
    <lineage>
        <taxon>Bacteria</taxon>
        <taxon>Pseudomonadati</taxon>
        <taxon>Planctomycetota</taxon>
        <taxon>Planctomycetia</taxon>
        <taxon>Pirellulales</taxon>
        <taxon>Lacipirellulaceae</taxon>
        <taxon>Aeoliella</taxon>
    </lineage>
</organism>
<proteinExistence type="predicted"/>
<dbReference type="EMBL" id="JAMXLR010000038">
    <property type="protein sequence ID" value="MCO6044701.1"/>
    <property type="molecule type" value="Genomic_DNA"/>
</dbReference>
<gene>
    <name evidence="1" type="ORF">NG895_12355</name>
</gene>
<keyword evidence="2" id="KW-1185">Reference proteome</keyword>
<name>A0A9X2FHC0_9BACT</name>
<accession>A0A9X2FHC0</accession>
<reference evidence="1" key="1">
    <citation type="submission" date="2022-06" db="EMBL/GenBank/DDBJ databases">
        <title>Aeoliella straminimaris, a novel planctomycete from sediments.</title>
        <authorList>
            <person name="Vitorino I.R."/>
            <person name="Lage O.M."/>
        </authorList>
    </citation>
    <scope>NUCLEOTIDE SEQUENCE</scope>
    <source>
        <strain evidence="1">ICT_H6.2</strain>
    </source>
</reference>
<dbReference type="Proteomes" id="UP001155241">
    <property type="component" value="Unassembled WGS sequence"/>
</dbReference>
<protein>
    <submittedName>
        <fullName evidence="1">Uncharacterized protein</fullName>
    </submittedName>
</protein>
<dbReference type="RefSeq" id="WP_252852817.1">
    <property type="nucleotide sequence ID" value="NZ_JAMXLR010000038.1"/>
</dbReference>
<evidence type="ECO:0000313" key="1">
    <source>
        <dbReference type="EMBL" id="MCO6044701.1"/>
    </source>
</evidence>
<sequence>MPSHITIKTLAAELGLSVAWIETNWLRRPTNPLPTVERDGRQFVAVDALKSWCKARVASL</sequence>
<comment type="caution">
    <text evidence="1">The sequence shown here is derived from an EMBL/GenBank/DDBJ whole genome shotgun (WGS) entry which is preliminary data.</text>
</comment>
<dbReference type="AlphaFoldDB" id="A0A9X2FHC0"/>